<protein>
    <submittedName>
        <fullName evidence="1">Uncharacterized protein</fullName>
    </submittedName>
</protein>
<evidence type="ECO:0000313" key="2">
    <source>
        <dbReference type="Proteomes" id="UP000215145"/>
    </source>
</evidence>
<dbReference type="AlphaFoldDB" id="A0A229NZL9"/>
<dbReference type="Proteomes" id="UP000215145">
    <property type="component" value="Unassembled WGS sequence"/>
</dbReference>
<keyword evidence="2" id="KW-1185">Reference proteome</keyword>
<proteinExistence type="predicted"/>
<accession>A0A229NZL9</accession>
<dbReference type="OrthoDB" id="9847501at2"/>
<dbReference type="EMBL" id="NMUQ01000001">
    <property type="protein sequence ID" value="OXM15211.1"/>
    <property type="molecule type" value="Genomic_DNA"/>
</dbReference>
<gene>
    <name evidence="1" type="ORF">CGZ75_00215</name>
</gene>
<organism evidence="1 2">
    <name type="scientific">Paenibacillus herberti</name>
    <dbReference type="NCBI Taxonomy" id="1619309"/>
    <lineage>
        <taxon>Bacteria</taxon>
        <taxon>Bacillati</taxon>
        <taxon>Bacillota</taxon>
        <taxon>Bacilli</taxon>
        <taxon>Bacillales</taxon>
        <taxon>Paenibacillaceae</taxon>
        <taxon>Paenibacillus</taxon>
    </lineage>
</organism>
<evidence type="ECO:0000313" key="1">
    <source>
        <dbReference type="EMBL" id="OXM15211.1"/>
    </source>
</evidence>
<comment type="caution">
    <text evidence="1">The sequence shown here is derived from an EMBL/GenBank/DDBJ whole genome shotgun (WGS) entry which is preliminary data.</text>
</comment>
<sequence length="156" mass="17137">MDRKKLEISRFRDSSLGIILVLFILLVIVTQVFGNSVGNEPDNISSAGSVSFNVYNEITFLSMESTSLTGNFESPSPLPHIIPPGSYYNFQVNTAVFKKTTGTAVYRVNIPTGSYTTVTIKMNLYGGPYSSTDVSISSDFLDSSSRHNDITIFRSL</sequence>
<reference evidence="1 2" key="1">
    <citation type="submission" date="2017-07" db="EMBL/GenBank/DDBJ databases">
        <title>Paenibacillus herberti R33 genome sequencing and assembly.</title>
        <authorList>
            <person name="Su W."/>
        </authorList>
    </citation>
    <scope>NUCLEOTIDE SEQUENCE [LARGE SCALE GENOMIC DNA]</scope>
    <source>
        <strain evidence="1 2">R33</strain>
    </source>
</reference>
<dbReference type="RefSeq" id="WP_089522037.1">
    <property type="nucleotide sequence ID" value="NZ_NMUQ01000001.1"/>
</dbReference>
<name>A0A229NZL9_9BACL</name>